<feature type="transmembrane region" description="Helical" evidence="6">
    <location>
        <begin position="198"/>
        <end position="217"/>
    </location>
</feature>
<evidence type="ECO:0000259" key="7">
    <source>
        <dbReference type="PROSITE" id="PS50850"/>
    </source>
</evidence>
<dbReference type="PROSITE" id="PS50850">
    <property type="entry name" value="MFS"/>
    <property type="match status" value="1"/>
</dbReference>
<evidence type="ECO:0000256" key="2">
    <source>
        <dbReference type="ARBA" id="ARBA00022692"/>
    </source>
</evidence>
<organism evidence="8 9">
    <name type="scientific">Plutella xylostella</name>
    <name type="common">Diamondback moth</name>
    <name type="synonym">Plutella maculipennis</name>
    <dbReference type="NCBI Taxonomy" id="51655"/>
    <lineage>
        <taxon>Eukaryota</taxon>
        <taxon>Metazoa</taxon>
        <taxon>Ecdysozoa</taxon>
        <taxon>Arthropoda</taxon>
        <taxon>Hexapoda</taxon>
        <taxon>Insecta</taxon>
        <taxon>Pterygota</taxon>
        <taxon>Neoptera</taxon>
        <taxon>Endopterygota</taxon>
        <taxon>Lepidoptera</taxon>
        <taxon>Glossata</taxon>
        <taxon>Ditrysia</taxon>
        <taxon>Yponomeutoidea</taxon>
        <taxon>Plutellidae</taxon>
        <taxon>Plutella</taxon>
    </lineage>
</organism>
<dbReference type="Gene3D" id="1.20.1250.20">
    <property type="entry name" value="MFS general substrate transporter like domains"/>
    <property type="match status" value="1"/>
</dbReference>
<evidence type="ECO:0000256" key="5">
    <source>
        <dbReference type="SAM" id="MobiDB-lite"/>
    </source>
</evidence>
<dbReference type="InterPro" id="IPR005828">
    <property type="entry name" value="MFS_sugar_transport-like"/>
</dbReference>
<feature type="transmembrane region" description="Helical" evidence="6">
    <location>
        <begin position="257"/>
        <end position="279"/>
    </location>
</feature>
<feature type="transmembrane region" description="Helical" evidence="6">
    <location>
        <begin position="409"/>
        <end position="431"/>
    </location>
</feature>
<feature type="transmembrane region" description="Helical" evidence="6">
    <location>
        <begin position="55"/>
        <end position="75"/>
    </location>
</feature>
<comment type="subcellular location">
    <subcellularLocation>
        <location evidence="1">Membrane</location>
        <topology evidence="1">Multi-pass membrane protein</topology>
    </subcellularLocation>
</comment>
<evidence type="ECO:0000256" key="4">
    <source>
        <dbReference type="ARBA" id="ARBA00023136"/>
    </source>
</evidence>
<feature type="transmembrane region" description="Helical" evidence="6">
    <location>
        <begin position="223"/>
        <end position="245"/>
    </location>
</feature>
<evidence type="ECO:0000256" key="3">
    <source>
        <dbReference type="ARBA" id="ARBA00022989"/>
    </source>
</evidence>
<feature type="compositionally biased region" description="Low complexity" evidence="5">
    <location>
        <begin position="24"/>
        <end position="33"/>
    </location>
</feature>
<accession>A0ABQ7Q1W1</accession>
<protein>
    <recommendedName>
        <fullName evidence="7">Major facilitator superfamily (MFS) profile domain-containing protein</fullName>
    </recommendedName>
</protein>
<feature type="transmembrane region" description="Helical" evidence="6">
    <location>
        <begin position="438"/>
        <end position="456"/>
    </location>
</feature>
<dbReference type="EMBL" id="JAHIBW010000023">
    <property type="protein sequence ID" value="KAG7299218.1"/>
    <property type="molecule type" value="Genomic_DNA"/>
</dbReference>
<evidence type="ECO:0000313" key="9">
    <source>
        <dbReference type="Proteomes" id="UP000823941"/>
    </source>
</evidence>
<gene>
    <name evidence="8" type="ORF">JYU34_017770</name>
</gene>
<evidence type="ECO:0000256" key="1">
    <source>
        <dbReference type="ARBA" id="ARBA00004141"/>
    </source>
</evidence>
<feature type="domain" description="Major facilitator superfamily (MFS) profile" evidence="7">
    <location>
        <begin position="62"/>
        <end position="551"/>
    </location>
</feature>
<evidence type="ECO:0000256" key="6">
    <source>
        <dbReference type="SAM" id="Phobius"/>
    </source>
</evidence>
<feature type="transmembrane region" description="Helical" evidence="6">
    <location>
        <begin position="462"/>
        <end position="485"/>
    </location>
</feature>
<feature type="transmembrane region" description="Helical" evidence="6">
    <location>
        <begin position="497"/>
        <end position="515"/>
    </location>
</feature>
<keyword evidence="3 6" id="KW-1133">Transmembrane helix</keyword>
<keyword evidence="4 6" id="KW-0472">Membrane</keyword>
<feature type="transmembrane region" description="Helical" evidence="6">
    <location>
        <begin position="285"/>
        <end position="303"/>
    </location>
</feature>
<feature type="transmembrane region" description="Helical" evidence="6">
    <location>
        <begin position="527"/>
        <end position="545"/>
    </location>
</feature>
<feature type="compositionally biased region" description="Basic and acidic residues" evidence="5">
    <location>
        <begin position="1"/>
        <end position="12"/>
    </location>
</feature>
<dbReference type="PANTHER" id="PTHR24064">
    <property type="entry name" value="SOLUTE CARRIER FAMILY 22 MEMBER"/>
    <property type="match status" value="1"/>
</dbReference>
<keyword evidence="2 6" id="KW-0812">Transmembrane</keyword>
<dbReference type="Pfam" id="PF00083">
    <property type="entry name" value="Sugar_tr"/>
    <property type="match status" value="1"/>
</dbReference>
<feature type="region of interest" description="Disordered" evidence="5">
    <location>
        <begin position="1"/>
        <end position="33"/>
    </location>
</feature>
<dbReference type="SUPFAM" id="SSF103473">
    <property type="entry name" value="MFS general substrate transporter"/>
    <property type="match status" value="1"/>
</dbReference>
<feature type="transmembrane region" description="Helical" evidence="6">
    <location>
        <begin position="376"/>
        <end position="397"/>
    </location>
</feature>
<comment type="caution">
    <text evidence="8">The sequence shown here is derived from an EMBL/GenBank/DDBJ whole genome shotgun (WGS) entry which is preliminary data.</text>
</comment>
<dbReference type="InterPro" id="IPR020846">
    <property type="entry name" value="MFS_dom"/>
</dbReference>
<keyword evidence="9" id="KW-1185">Reference proteome</keyword>
<sequence>MSSKTKDVEGASRRGSIPDSPAPGSNGSNGSSGEVDLDRILVEELGQFGRYQLRTFLLCILLVIFVAFSASEYVFTTSRIRTRCAIPECDTADTPFAPSWILSAVNGTSQSSFEGCARFPRNTSALLPDQSCPPELFDQTTTVACEERVYENTHTVVYDYDLGCEEWRRSLIGTIRTFGTLTALPITGYLSDTFGRRVTLALNAFNTCWLGVVRYWADTYWGFTISEFVESTFGSGGFSCAYILLMEVVGPKYRVAAGAAMNTCFSTGQVIMGLIAWAVPNWRTFTLVLYLPMIVTISYFWLMSESVRWLMSKGRFEESEEVLKTVARVNRTTLSEKSLQQLRASALAQQKRSEIEAEERSKEPWLPVIVFRNKPILLRCIVSPIWWLTCMFVYYGLSINAVNLSGNRYLNYIAVSSVEIPGYWTAFVLMGKIGRKPVLIFAFWACAACQIGYIFLQGADSGISLALYLIGKFCIAMVLTSVYVYTAELYPTKYRHSLFAFSSMIGRVGSMTAPLTPALGATFFEELPFALFAGFCVLSGALMFFTPETMGCRLPNTLQEAIDLGKKKEDTAVAS</sequence>
<dbReference type="Proteomes" id="UP000823941">
    <property type="component" value="Chromosome 23"/>
</dbReference>
<reference evidence="8 9" key="1">
    <citation type="submission" date="2021-06" db="EMBL/GenBank/DDBJ databases">
        <title>A haploid diamondback moth (Plutella xylostella L.) genome assembly resolves 31 chromosomes and identifies a diamide resistance mutation.</title>
        <authorList>
            <person name="Ward C.M."/>
            <person name="Perry K.D."/>
            <person name="Baker G."/>
            <person name="Powis K."/>
            <person name="Heckel D.G."/>
            <person name="Baxter S.W."/>
        </authorList>
    </citation>
    <scope>NUCLEOTIDE SEQUENCE [LARGE SCALE GENOMIC DNA]</scope>
    <source>
        <strain evidence="8 9">LV</strain>
        <tissue evidence="8">Single pupa</tissue>
    </source>
</reference>
<name>A0ABQ7Q1W1_PLUXY</name>
<proteinExistence type="predicted"/>
<evidence type="ECO:0000313" key="8">
    <source>
        <dbReference type="EMBL" id="KAG7299218.1"/>
    </source>
</evidence>
<dbReference type="InterPro" id="IPR036259">
    <property type="entry name" value="MFS_trans_sf"/>
</dbReference>